<name>A0A1H9VI47_9PSEU</name>
<accession>A0A1H9VI47</accession>
<evidence type="ECO:0000313" key="2">
    <source>
        <dbReference type="Proteomes" id="UP000199503"/>
    </source>
</evidence>
<dbReference type="Proteomes" id="UP000199503">
    <property type="component" value="Unassembled WGS sequence"/>
</dbReference>
<keyword evidence="2" id="KW-1185">Reference proteome</keyword>
<dbReference type="AlphaFoldDB" id="A0A1H9VI47"/>
<gene>
    <name evidence="1" type="ORF">SAMN04488000_118140</name>
</gene>
<reference evidence="2" key="1">
    <citation type="submission" date="2016-10" db="EMBL/GenBank/DDBJ databases">
        <authorList>
            <person name="Varghese N."/>
            <person name="Submissions S."/>
        </authorList>
    </citation>
    <scope>NUCLEOTIDE SEQUENCE [LARGE SCALE GENOMIC DNA]</scope>
    <source>
        <strain evidence="2">DSM 44437</strain>
    </source>
</reference>
<sequence length="84" mass="9154">MRKQTGQARLTVGLLADLVAVLRKHGYRLPADKDGALRAMGATVANVIRLATAFEGQPYSELPERNEFWRMGLCGARIANGGKK</sequence>
<dbReference type="EMBL" id="FOFV01000018">
    <property type="protein sequence ID" value="SES21322.1"/>
    <property type="molecule type" value="Genomic_DNA"/>
</dbReference>
<evidence type="ECO:0000313" key="1">
    <source>
        <dbReference type="EMBL" id="SES21322.1"/>
    </source>
</evidence>
<dbReference type="RefSeq" id="WP_089923117.1">
    <property type="nucleotide sequence ID" value="NZ_FOFV01000018.1"/>
</dbReference>
<organism evidence="1 2">
    <name type="scientific">Lentzea albida</name>
    <dbReference type="NCBI Taxonomy" id="65499"/>
    <lineage>
        <taxon>Bacteria</taxon>
        <taxon>Bacillati</taxon>
        <taxon>Actinomycetota</taxon>
        <taxon>Actinomycetes</taxon>
        <taxon>Pseudonocardiales</taxon>
        <taxon>Pseudonocardiaceae</taxon>
        <taxon>Lentzea</taxon>
    </lineage>
</organism>
<dbReference type="STRING" id="65499.SAMN04488000_118140"/>
<dbReference type="OrthoDB" id="3540429at2"/>
<proteinExistence type="predicted"/>
<protein>
    <submittedName>
        <fullName evidence="1">Uncharacterized protein</fullName>
    </submittedName>
</protein>